<comment type="cofactor">
    <cofactor evidence="1">
        <name>Mg(2+)</name>
        <dbReference type="ChEBI" id="CHEBI:18420"/>
    </cofactor>
</comment>
<keyword evidence="7" id="KW-0460">Magnesium</keyword>
<evidence type="ECO:0000256" key="5">
    <source>
        <dbReference type="ARBA" id="ARBA00022741"/>
    </source>
</evidence>
<dbReference type="InterPro" id="IPR041633">
    <property type="entry name" value="Polbeta"/>
</dbReference>
<evidence type="ECO:0000256" key="1">
    <source>
        <dbReference type="ARBA" id="ARBA00001946"/>
    </source>
</evidence>
<evidence type="ECO:0000256" key="7">
    <source>
        <dbReference type="ARBA" id="ARBA00022842"/>
    </source>
</evidence>
<dbReference type="PANTHER" id="PTHR33571">
    <property type="entry name" value="SSL8005 PROTEIN"/>
    <property type="match status" value="1"/>
</dbReference>
<keyword evidence="6" id="KW-0067">ATP-binding</keyword>
<keyword evidence="4" id="KW-0479">Metal-binding</keyword>
<keyword evidence="2" id="KW-0808">Transferase</keyword>
<dbReference type="GO" id="GO:0005524">
    <property type="term" value="F:ATP binding"/>
    <property type="evidence" value="ECO:0007669"/>
    <property type="project" value="UniProtKB-KW"/>
</dbReference>
<sequence>MSAENRNRIVMTLRALEPDLRARGVRHISVFGSVARGEDTPNSDVDLALDLASGSAPEGFQFTAFVDEVKRSLAAALSCSVDIVILPARRRDLAQTLRREAIVVF</sequence>
<evidence type="ECO:0000259" key="8">
    <source>
        <dbReference type="Pfam" id="PF18765"/>
    </source>
</evidence>
<evidence type="ECO:0000256" key="3">
    <source>
        <dbReference type="ARBA" id="ARBA00022695"/>
    </source>
</evidence>
<name>T0ZZ79_9ZZZZ</name>
<reference evidence="9" key="1">
    <citation type="submission" date="2013-08" db="EMBL/GenBank/DDBJ databases">
        <authorList>
            <person name="Mendez C."/>
            <person name="Richter M."/>
            <person name="Ferrer M."/>
            <person name="Sanchez J."/>
        </authorList>
    </citation>
    <scope>NUCLEOTIDE SEQUENCE</scope>
</reference>
<feature type="domain" description="Polymerase beta nucleotidyltransferase" evidence="8">
    <location>
        <begin position="24"/>
        <end position="105"/>
    </location>
</feature>
<dbReference type="CDD" id="cd05403">
    <property type="entry name" value="NT_KNTase_like"/>
    <property type="match status" value="1"/>
</dbReference>
<dbReference type="PANTHER" id="PTHR33571:SF14">
    <property type="entry name" value="PROTEIN ADENYLYLTRANSFERASE MJ0435-RELATED"/>
    <property type="match status" value="1"/>
</dbReference>
<dbReference type="SUPFAM" id="SSF81301">
    <property type="entry name" value="Nucleotidyltransferase"/>
    <property type="match status" value="1"/>
</dbReference>
<reference evidence="9" key="2">
    <citation type="journal article" date="2014" name="ISME J.">
        <title>Microbial stratification in low pH oxic and suboxic macroscopic growths along an acid mine drainage.</title>
        <authorList>
            <person name="Mendez-Garcia C."/>
            <person name="Mesa V."/>
            <person name="Sprenger R.R."/>
            <person name="Richter M."/>
            <person name="Diez M.S."/>
            <person name="Solano J."/>
            <person name="Bargiela R."/>
            <person name="Golyshina O.V."/>
            <person name="Manteca A."/>
            <person name="Ramos J.L."/>
            <person name="Gallego J.R."/>
            <person name="Llorente I."/>
            <person name="Martins Dos Santos V.A."/>
            <person name="Jensen O.N."/>
            <person name="Pelaez A.I."/>
            <person name="Sanchez J."/>
            <person name="Ferrer M."/>
        </authorList>
    </citation>
    <scope>NUCLEOTIDE SEQUENCE</scope>
</reference>
<evidence type="ECO:0000256" key="2">
    <source>
        <dbReference type="ARBA" id="ARBA00022679"/>
    </source>
</evidence>
<comment type="caution">
    <text evidence="9">The sequence shown here is derived from an EMBL/GenBank/DDBJ whole genome shotgun (WGS) entry which is preliminary data.</text>
</comment>
<dbReference type="EMBL" id="AUZX01013923">
    <property type="protein sequence ID" value="EQD34069.1"/>
    <property type="molecule type" value="Genomic_DNA"/>
</dbReference>
<keyword evidence="3" id="KW-0548">Nucleotidyltransferase</keyword>
<accession>T0ZZ79</accession>
<dbReference type="InterPro" id="IPR043519">
    <property type="entry name" value="NT_sf"/>
</dbReference>
<gene>
    <name evidence="9" type="ORF">B1A_18875</name>
</gene>
<proteinExistence type="predicted"/>
<organism evidence="9">
    <name type="scientific">mine drainage metagenome</name>
    <dbReference type="NCBI Taxonomy" id="410659"/>
    <lineage>
        <taxon>unclassified sequences</taxon>
        <taxon>metagenomes</taxon>
        <taxon>ecological metagenomes</taxon>
    </lineage>
</organism>
<evidence type="ECO:0000256" key="4">
    <source>
        <dbReference type="ARBA" id="ARBA00022723"/>
    </source>
</evidence>
<evidence type="ECO:0000256" key="6">
    <source>
        <dbReference type="ARBA" id="ARBA00022840"/>
    </source>
</evidence>
<keyword evidence="5" id="KW-0547">Nucleotide-binding</keyword>
<dbReference type="GO" id="GO:0046872">
    <property type="term" value="F:metal ion binding"/>
    <property type="evidence" value="ECO:0007669"/>
    <property type="project" value="UniProtKB-KW"/>
</dbReference>
<dbReference type="GO" id="GO:0016779">
    <property type="term" value="F:nucleotidyltransferase activity"/>
    <property type="evidence" value="ECO:0007669"/>
    <property type="project" value="UniProtKB-KW"/>
</dbReference>
<protein>
    <submittedName>
        <fullName evidence="9">DNA polymerase beta domain protein region</fullName>
    </submittedName>
</protein>
<dbReference type="Pfam" id="PF18765">
    <property type="entry name" value="Polbeta"/>
    <property type="match status" value="1"/>
</dbReference>
<dbReference type="InterPro" id="IPR052038">
    <property type="entry name" value="Type-VII_TA_antitoxin"/>
</dbReference>
<dbReference type="Gene3D" id="3.30.460.10">
    <property type="entry name" value="Beta Polymerase, domain 2"/>
    <property type="match status" value="1"/>
</dbReference>
<dbReference type="AlphaFoldDB" id="T0ZZ79"/>
<evidence type="ECO:0000313" key="9">
    <source>
        <dbReference type="EMBL" id="EQD34069.1"/>
    </source>
</evidence>